<keyword evidence="1" id="KW-0732">Signal</keyword>
<name>A0AA88HND8_ARTSF</name>
<feature type="domain" description="FAS1" evidence="2">
    <location>
        <begin position="582"/>
        <end position="685"/>
    </location>
</feature>
<dbReference type="PANTHER" id="PTHR10900:SF124">
    <property type="entry name" value="FI05614P"/>
    <property type="match status" value="1"/>
</dbReference>
<dbReference type="PROSITE" id="PS50213">
    <property type="entry name" value="FAS1"/>
    <property type="match status" value="4"/>
</dbReference>
<dbReference type="SMART" id="SM00554">
    <property type="entry name" value="FAS1"/>
    <property type="match status" value="3"/>
</dbReference>
<reference evidence="3" key="1">
    <citation type="submission" date="2023-07" db="EMBL/GenBank/DDBJ databases">
        <title>Chromosome-level genome assembly of Artemia franciscana.</title>
        <authorList>
            <person name="Jo E."/>
        </authorList>
    </citation>
    <scope>NUCLEOTIDE SEQUENCE</scope>
    <source>
        <tissue evidence="3">Whole body</tissue>
    </source>
</reference>
<accession>A0AA88HND8</accession>
<dbReference type="GO" id="GO:0007155">
    <property type="term" value="P:cell adhesion"/>
    <property type="evidence" value="ECO:0007669"/>
    <property type="project" value="TreeGrafter"/>
</dbReference>
<evidence type="ECO:0000313" key="3">
    <source>
        <dbReference type="EMBL" id="KAK2713494.1"/>
    </source>
</evidence>
<comment type="caution">
    <text evidence="3">The sequence shown here is derived from an EMBL/GenBank/DDBJ whole genome shotgun (WGS) entry which is preliminary data.</text>
</comment>
<dbReference type="PANTHER" id="PTHR10900">
    <property type="entry name" value="PERIOSTIN-RELATED"/>
    <property type="match status" value="1"/>
</dbReference>
<feature type="signal peptide" evidence="1">
    <location>
        <begin position="1"/>
        <end position="25"/>
    </location>
</feature>
<gene>
    <name evidence="3" type="ORF">QYM36_009387</name>
</gene>
<protein>
    <recommendedName>
        <fullName evidence="2">FAS1 domain-containing protein</fullName>
    </recommendedName>
</protein>
<dbReference type="EMBL" id="JAVRJZ010000014">
    <property type="protein sequence ID" value="KAK2713494.1"/>
    <property type="molecule type" value="Genomic_DNA"/>
</dbReference>
<feature type="domain" description="FAS1" evidence="2">
    <location>
        <begin position="229"/>
        <end position="361"/>
    </location>
</feature>
<dbReference type="GO" id="GO:0005615">
    <property type="term" value="C:extracellular space"/>
    <property type="evidence" value="ECO:0007669"/>
    <property type="project" value="TreeGrafter"/>
</dbReference>
<dbReference type="Gene3D" id="2.30.180.10">
    <property type="entry name" value="FAS1 domain"/>
    <property type="match status" value="4"/>
</dbReference>
<keyword evidence="4" id="KW-1185">Reference proteome</keyword>
<feature type="domain" description="FAS1" evidence="2">
    <location>
        <begin position="50"/>
        <end position="175"/>
    </location>
</feature>
<proteinExistence type="predicted"/>
<dbReference type="AlphaFoldDB" id="A0AA88HND8"/>
<dbReference type="Pfam" id="PF02469">
    <property type="entry name" value="Fasciclin"/>
    <property type="match status" value="4"/>
</dbReference>
<dbReference type="GO" id="GO:0050839">
    <property type="term" value="F:cell adhesion molecule binding"/>
    <property type="evidence" value="ECO:0007669"/>
    <property type="project" value="TreeGrafter"/>
</dbReference>
<evidence type="ECO:0000313" key="4">
    <source>
        <dbReference type="Proteomes" id="UP001187531"/>
    </source>
</evidence>
<dbReference type="GO" id="GO:0030198">
    <property type="term" value="P:extracellular matrix organization"/>
    <property type="evidence" value="ECO:0007669"/>
    <property type="project" value="TreeGrafter"/>
</dbReference>
<dbReference type="InterPro" id="IPR000782">
    <property type="entry name" value="FAS1_domain"/>
</dbReference>
<dbReference type="Proteomes" id="UP001187531">
    <property type="component" value="Unassembled WGS sequence"/>
</dbReference>
<feature type="chain" id="PRO_5041726284" description="FAS1 domain-containing protein" evidence="1">
    <location>
        <begin position="26"/>
        <end position="685"/>
    </location>
</feature>
<evidence type="ECO:0000256" key="1">
    <source>
        <dbReference type="SAM" id="SignalP"/>
    </source>
</evidence>
<feature type="domain" description="FAS1" evidence="2">
    <location>
        <begin position="394"/>
        <end position="533"/>
    </location>
</feature>
<organism evidence="3 4">
    <name type="scientific">Artemia franciscana</name>
    <name type="common">Brine shrimp</name>
    <name type="synonym">Artemia sanfranciscana</name>
    <dbReference type="NCBI Taxonomy" id="6661"/>
    <lineage>
        <taxon>Eukaryota</taxon>
        <taxon>Metazoa</taxon>
        <taxon>Ecdysozoa</taxon>
        <taxon>Arthropoda</taxon>
        <taxon>Crustacea</taxon>
        <taxon>Branchiopoda</taxon>
        <taxon>Anostraca</taxon>
        <taxon>Artemiidae</taxon>
        <taxon>Artemia</taxon>
    </lineage>
</organism>
<dbReference type="GO" id="GO:0031012">
    <property type="term" value="C:extracellular matrix"/>
    <property type="evidence" value="ECO:0007669"/>
    <property type="project" value="TreeGrafter"/>
</dbReference>
<dbReference type="SUPFAM" id="SSF82153">
    <property type="entry name" value="FAS1 domain"/>
    <property type="match status" value="4"/>
</dbReference>
<sequence length="685" mass="77464">MIEIIRVLLPLNLLVFSLSLPVVEILPDDENETSDKEQRELDFPNTSVIPGDLTEELGVDYFFSLWTVLQDEDISTSDVPFTILAPSNLAKRPSSSILGNPEKLKKLILSHILLGRKILSNDIISSNSSIEERSLEGTSLHFIHTTSGILVNNRRVLRSDVFVPQGTIIILEDYLVDNKDDVIENRIPMIELGTKDESDIGSWKLEEIDLDFGRRVFEAMSNESKPFYEELIDVLSLLKSGTSEFRRYFLQADVSKYFIDDGEYTAFIPMDDAFRKWYPIDWGFNPFEVPEFVRMTILNHVVVGKVKQSSVKDGGILTTLGGKQIIIKKTPNKVLSLNGVPVFDGDTPTSHGNVWFVRDILFVNSAVVRSLQKVHKDKETAPLVTFPWYNSQFLSHVFTELEGRDDFNLLVEYLNGTNAFADNLPSHDEDFSMIRYSFFAPTDEAINRSLSEDILDELKANEVLRKQFLMDHTVSSRLYSTDFVDGAEIEMISGKKVLIHKKNDALYLNQVSVTDEDIFIYNLGNMFILDGVLFTPTLENEEMTTTTAPADMEEFTSGTEDRFAQNIGSSIRREPVRPKFFVDVLAALSRKGSNYRSLSRYLEKATDLDSELMKIGDLTLIAPTNSGFSRWTPADAKDPFYIGQGARRNMFLDHIVKGRVTEEDLKDGATLETLSGKKIPITIAQ</sequence>
<feature type="non-terminal residue" evidence="3">
    <location>
        <position position="1"/>
    </location>
</feature>
<dbReference type="InterPro" id="IPR050904">
    <property type="entry name" value="Adhesion/Biosynth-related"/>
</dbReference>
<dbReference type="InterPro" id="IPR036378">
    <property type="entry name" value="FAS1_dom_sf"/>
</dbReference>
<evidence type="ECO:0000259" key="2">
    <source>
        <dbReference type="PROSITE" id="PS50213"/>
    </source>
</evidence>